<dbReference type="PANTHER" id="PTHR43802">
    <property type="entry name" value="ENOYL-COA HYDRATASE"/>
    <property type="match status" value="1"/>
</dbReference>
<dbReference type="Proteomes" id="UP000621307">
    <property type="component" value="Unassembled WGS sequence"/>
</dbReference>
<name>A0ABR8BEC0_9NOSO</name>
<sequence length="257" mass="29091">MTLNQPEYFTKYENLHFHRDENGILEVRMHTNGGSLVFTGKTHREFPDAFYDISRDRDNRVVILTGTGDAWMAEIDFASLGDVTNPREWDKTYWEGKKVLQNLLDIEVPVISAVNGAALLHSEYILTTDIILASENAVFQDMPHLNAGIVPGDGVHILWPLALGLYRGRYFLLTQEKLTAQQAYELNVVHEVLPQSKLMERAWEIARTLAKQPTLNLRYTRVALTQRLKRLVNEGIGYGLALEGITATDLRNIAVDG</sequence>
<evidence type="ECO:0000313" key="2">
    <source>
        <dbReference type="EMBL" id="MBD2251230.1"/>
    </source>
</evidence>
<proteinExistence type="inferred from homology"/>
<dbReference type="PANTHER" id="PTHR43802:SF1">
    <property type="entry name" value="IP11341P-RELATED"/>
    <property type="match status" value="1"/>
</dbReference>
<gene>
    <name evidence="2" type="ORF">H6G14_07900</name>
</gene>
<dbReference type="SUPFAM" id="SSF52096">
    <property type="entry name" value="ClpP/crotonase"/>
    <property type="match status" value="1"/>
</dbReference>
<dbReference type="Pfam" id="PF00378">
    <property type="entry name" value="ECH_1"/>
    <property type="match status" value="1"/>
</dbReference>
<dbReference type="Gene3D" id="3.90.226.10">
    <property type="entry name" value="2-enoyl-CoA Hydratase, Chain A, domain 1"/>
    <property type="match status" value="1"/>
</dbReference>
<protein>
    <submittedName>
        <fullName evidence="2">Enoyl-CoA hydratase/isomerase family protein</fullName>
    </submittedName>
</protein>
<dbReference type="EMBL" id="JACJQL010000008">
    <property type="protein sequence ID" value="MBD2251230.1"/>
    <property type="molecule type" value="Genomic_DNA"/>
</dbReference>
<evidence type="ECO:0000256" key="1">
    <source>
        <dbReference type="ARBA" id="ARBA00005254"/>
    </source>
</evidence>
<dbReference type="CDD" id="cd06558">
    <property type="entry name" value="crotonase-like"/>
    <property type="match status" value="1"/>
</dbReference>
<keyword evidence="3" id="KW-1185">Reference proteome</keyword>
<evidence type="ECO:0000313" key="3">
    <source>
        <dbReference type="Proteomes" id="UP000621307"/>
    </source>
</evidence>
<dbReference type="InterPro" id="IPR029045">
    <property type="entry name" value="ClpP/crotonase-like_dom_sf"/>
</dbReference>
<comment type="caution">
    <text evidence="2">The sequence shown here is derived from an EMBL/GenBank/DDBJ whole genome shotgun (WGS) entry which is preliminary data.</text>
</comment>
<comment type="similarity">
    <text evidence="1">Belongs to the enoyl-CoA hydratase/isomerase family.</text>
</comment>
<organism evidence="2 3">
    <name type="scientific">Nostoc parmelioides FACHB-3921</name>
    <dbReference type="NCBI Taxonomy" id="2692909"/>
    <lineage>
        <taxon>Bacteria</taxon>
        <taxon>Bacillati</taxon>
        <taxon>Cyanobacteriota</taxon>
        <taxon>Cyanophyceae</taxon>
        <taxon>Nostocales</taxon>
        <taxon>Nostocaceae</taxon>
        <taxon>Nostoc</taxon>
    </lineage>
</organism>
<dbReference type="RefSeq" id="WP_190566598.1">
    <property type="nucleotide sequence ID" value="NZ_JACJQL010000008.1"/>
</dbReference>
<reference evidence="2 3" key="1">
    <citation type="journal article" date="2020" name="ISME J.">
        <title>Comparative genomics reveals insights into cyanobacterial evolution and habitat adaptation.</title>
        <authorList>
            <person name="Chen M.Y."/>
            <person name="Teng W.K."/>
            <person name="Zhao L."/>
            <person name="Hu C.X."/>
            <person name="Zhou Y.K."/>
            <person name="Han B.P."/>
            <person name="Song L.R."/>
            <person name="Shu W.S."/>
        </authorList>
    </citation>
    <scope>NUCLEOTIDE SEQUENCE [LARGE SCALE GENOMIC DNA]</scope>
    <source>
        <strain evidence="2 3">FACHB-3921</strain>
    </source>
</reference>
<accession>A0ABR8BEC0</accession>
<dbReference type="InterPro" id="IPR001753">
    <property type="entry name" value="Enoyl-CoA_hydra/iso"/>
</dbReference>